<dbReference type="InterPro" id="IPR036259">
    <property type="entry name" value="MFS_trans_sf"/>
</dbReference>
<feature type="region of interest" description="Disordered" evidence="1">
    <location>
        <begin position="124"/>
        <end position="149"/>
    </location>
</feature>
<name>A0A284S0S1_ARMOS</name>
<keyword evidence="3" id="KW-1185">Reference proteome</keyword>
<feature type="compositionally biased region" description="Basic and acidic residues" evidence="1">
    <location>
        <begin position="129"/>
        <end position="149"/>
    </location>
</feature>
<reference evidence="3" key="1">
    <citation type="journal article" date="2017" name="Nat. Ecol. Evol.">
        <title>Genome expansion and lineage-specific genetic innovations in the forest pathogenic fungi Armillaria.</title>
        <authorList>
            <person name="Sipos G."/>
            <person name="Prasanna A.N."/>
            <person name="Walter M.C."/>
            <person name="O'Connor E."/>
            <person name="Balint B."/>
            <person name="Krizsan K."/>
            <person name="Kiss B."/>
            <person name="Hess J."/>
            <person name="Varga T."/>
            <person name="Slot J."/>
            <person name="Riley R."/>
            <person name="Boka B."/>
            <person name="Rigling D."/>
            <person name="Barry K."/>
            <person name="Lee J."/>
            <person name="Mihaltcheva S."/>
            <person name="LaButti K."/>
            <person name="Lipzen A."/>
            <person name="Waldron R."/>
            <person name="Moloney N.M."/>
            <person name="Sperisen C."/>
            <person name="Kredics L."/>
            <person name="Vagvoelgyi C."/>
            <person name="Patrignani A."/>
            <person name="Fitzpatrick D."/>
            <person name="Nagy I."/>
            <person name="Doyle S."/>
            <person name="Anderson J.B."/>
            <person name="Grigoriev I.V."/>
            <person name="Gueldener U."/>
            <person name="Muensterkoetter M."/>
            <person name="Nagy L.G."/>
        </authorList>
    </citation>
    <scope>NUCLEOTIDE SEQUENCE [LARGE SCALE GENOMIC DNA]</scope>
    <source>
        <strain evidence="3">C18/9</strain>
    </source>
</reference>
<evidence type="ECO:0000313" key="3">
    <source>
        <dbReference type="Proteomes" id="UP000219338"/>
    </source>
</evidence>
<evidence type="ECO:0000313" key="2">
    <source>
        <dbReference type="EMBL" id="SJL14609.1"/>
    </source>
</evidence>
<organism evidence="2 3">
    <name type="scientific">Armillaria ostoyae</name>
    <name type="common">Armillaria root rot fungus</name>
    <dbReference type="NCBI Taxonomy" id="47428"/>
    <lineage>
        <taxon>Eukaryota</taxon>
        <taxon>Fungi</taxon>
        <taxon>Dikarya</taxon>
        <taxon>Basidiomycota</taxon>
        <taxon>Agaricomycotina</taxon>
        <taxon>Agaricomycetes</taxon>
        <taxon>Agaricomycetidae</taxon>
        <taxon>Agaricales</taxon>
        <taxon>Marasmiineae</taxon>
        <taxon>Physalacriaceae</taxon>
        <taxon>Armillaria</taxon>
    </lineage>
</organism>
<protein>
    <submittedName>
        <fullName evidence="2">Uncharacterized protein</fullName>
    </submittedName>
</protein>
<dbReference type="Proteomes" id="UP000219338">
    <property type="component" value="Unassembled WGS sequence"/>
</dbReference>
<dbReference type="EMBL" id="FUEG01000024">
    <property type="protein sequence ID" value="SJL14609.1"/>
    <property type="molecule type" value="Genomic_DNA"/>
</dbReference>
<evidence type="ECO:0000256" key="1">
    <source>
        <dbReference type="SAM" id="MobiDB-lite"/>
    </source>
</evidence>
<proteinExistence type="predicted"/>
<gene>
    <name evidence="2" type="ORF">ARMOST_18072</name>
</gene>
<dbReference type="Gene3D" id="1.20.1250.20">
    <property type="entry name" value="MFS general substrate transporter like domains"/>
    <property type="match status" value="1"/>
</dbReference>
<sequence length="149" mass="16623">MGIPGRNLFDSNACKGNRADELFLVAFKLLRLKHLVQSAGSKPPTLIRKAHFNDVSIRYYLVFAICSHTNALCIWAFYPETSGRRLEEMDALFEDSPIFVPGSGYTKVSDRHAAENDLRAGNFVPGELTGREALGKGDEESAEHYEKTE</sequence>
<dbReference type="STRING" id="47428.A0A284S0S1"/>
<accession>A0A284S0S1</accession>
<dbReference type="AlphaFoldDB" id="A0A284S0S1"/>
<dbReference type="OrthoDB" id="4142200at2759"/>